<comment type="caution">
    <text evidence="2">The sequence shown here is derived from an EMBL/GenBank/DDBJ whole genome shotgun (WGS) entry which is preliminary data.</text>
</comment>
<dbReference type="EMBL" id="JAATIP010000104">
    <property type="protein sequence ID" value="KAF4372804.1"/>
    <property type="molecule type" value="Genomic_DNA"/>
</dbReference>
<gene>
    <name evidence="2" type="ORF">F8388_000971</name>
</gene>
<accession>A0A7J6FQ15</accession>
<evidence type="ECO:0000256" key="1">
    <source>
        <dbReference type="SAM" id="MobiDB-lite"/>
    </source>
</evidence>
<feature type="compositionally biased region" description="Polar residues" evidence="1">
    <location>
        <begin position="25"/>
        <end position="40"/>
    </location>
</feature>
<organism evidence="2 3">
    <name type="scientific">Cannabis sativa</name>
    <name type="common">Hemp</name>
    <name type="synonym">Marijuana</name>
    <dbReference type="NCBI Taxonomy" id="3483"/>
    <lineage>
        <taxon>Eukaryota</taxon>
        <taxon>Viridiplantae</taxon>
        <taxon>Streptophyta</taxon>
        <taxon>Embryophyta</taxon>
        <taxon>Tracheophyta</taxon>
        <taxon>Spermatophyta</taxon>
        <taxon>Magnoliopsida</taxon>
        <taxon>eudicotyledons</taxon>
        <taxon>Gunneridae</taxon>
        <taxon>Pentapetalae</taxon>
        <taxon>rosids</taxon>
        <taxon>fabids</taxon>
        <taxon>Rosales</taxon>
        <taxon>Cannabaceae</taxon>
        <taxon>Cannabis</taxon>
    </lineage>
</organism>
<reference evidence="2 3" key="1">
    <citation type="journal article" date="2020" name="bioRxiv">
        <title>Sequence and annotation of 42 cannabis genomes reveals extensive copy number variation in cannabinoid synthesis and pathogen resistance genes.</title>
        <authorList>
            <person name="Mckernan K.J."/>
            <person name="Helbert Y."/>
            <person name="Kane L.T."/>
            <person name="Ebling H."/>
            <person name="Zhang L."/>
            <person name="Liu B."/>
            <person name="Eaton Z."/>
            <person name="Mclaughlin S."/>
            <person name="Kingan S."/>
            <person name="Baybayan P."/>
            <person name="Concepcion G."/>
            <person name="Jordan M."/>
            <person name="Riva A."/>
            <person name="Barbazuk W."/>
            <person name="Harkins T."/>
        </authorList>
    </citation>
    <scope>NUCLEOTIDE SEQUENCE [LARGE SCALE GENOMIC DNA]</scope>
    <source>
        <strain evidence="3">cv. Jamaican Lion 4</strain>
        <tissue evidence="2">Leaf</tissue>
    </source>
</reference>
<evidence type="ECO:0000313" key="3">
    <source>
        <dbReference type="Proteomes" id="UP000525078"/>
    </source>
</evidence>
<evidence type="ECO:0000313" key="2">
    <source>
        <dbReference type="EMBL" id="KAF4372804.1"/>
    </source>
</evidence>
<protein>
    <submittedName>
        <fullName evidence="2">Uncharacterized protein</fullName>
    </submittedName>
</protein>
<name>A0A7J6FQ15_CANSA</name>
<feature type="region of interest" description="Disordered" evidence="1">
    <location>
        <begin position="1"/>
        <end position="40"/>
    </location>
</feature>
<dbReference type="Proteomes" id="UP000525078">
    <property type="component" value="Unassembled WGS sequence"/>
</dbReference>
<feature type="compositionally biased region" description="Pro residues" evidence="1">
    <location>
        <begin position="10"/>
        <end position="20"/>
    </location>
</feature>
<proteinExistence type="predicted"/>
<sequence length="40" mass="4452">MIFVKYQNPSPFPSLSPPHHLPSFTRPTSTLASSNPQTQI</sequence>
<dbReference type="AlphaFoldDB" id="A0A7J6FQ15"/>